<protein>
    <submittedName>
        <fullName evidence="2">DNA topoisomerase</fullName>
    </submittedName>
</protein>
<evidence type="ECO:0000313" key="2">
    <source>
        <dbReference type="WBParaSite" id="ES5_v2.g10341.t1"/>
    </source>
</evidence>
<name>A0AC34F038_9BILA</name>
<evidence type="ECO:0000313" key="1">
    <source>
        <dbReference type="Proteomes" id="UP000887579"/>
    </source>
</evidence>
<reference evidence="2" key="1">
    <citation type="submission" date="2022-11" db="UniProtKB">
        <authorList>
            <consortium name="WormBaseParasite"/>
        </authorList>
    </citation>
    <scope>IDENTIFICATION</scope>
</reference>
<organism evidence="1 2">
    <name type="scientific">Panagrolaimus sp. ES5</name>
    <dbReference type="NCBI Taxonomy" id="591445"/>
    <lineage>
        <taxon>Eukaryota</taxon>
        <taxon>Metazoa</taxon>
        <taxon>Ecdysozoa</taxon>
        <taxon>Nematoda</taxon>
        <taxon>Chromadorea</taxon>
        <taxon>Rhabditida</taxon>
        <taxon>Tylenchina</taxon>
        <taxon>Panagrolaimomorpha</taxon>
        <taxon>Panagrolaimoidea</taxon>
        <taxon>Panagrolaimidae</taxon>
        <taxon>Panagrolaimus</taxon>
    </lineage>
</organism>
<dbReference type="Proteomes" id="UP000887579">
    <property type="component" value="Unplaced"/>
</dbReference>
<accession>A0AC34F038</accession>
<sequence>MFRDYNYGQEDGNELPEGHHKGENIFYYLLGNYEFQSISDYNNYQKQMYMRFFKCVKNRKLEILMVAEKPAMAEELAKNLSNNKYNKRRYFEVLGLDPSRGALEDYRRIIGLDPSLSALEDYRRRHSIYPPCTQIFEFEYNFYGFNSHVWMVATSGHIFAHSFEKKLTNPEQAFFNKIVDVQKNLSNHNLKRFPSLLKAIAKDADAVVLLLDNDLEGEAIGFEVIDIVKDVIKVPEGGTVMDVIYRAAVSSAEEVNNAMQRLKRPDFRKFSAMTAQHILDLLYSAFTRHQKRVLRAKFRDRNIDDLPFGPCQTVALALVVEKYKIKQRHIPKFCVKASIKVNGKQITLTNSQEFADRQSAEELCQKLKASEYCEVIVEPVSVKQSVEPRPEAVMKGIDKGDHPPILPTFNCPKQINRMLPNDALVYSYICCRFLASFMPEYTYFKETTVFEIEDCKFEYSCFKSGEAGFTKALPKLKVKTVKEDLSPNFIFGNKFACDIKVKEIPSPECLRQHELIKALEESNVGTDGTVPTHISTLEKTAYVEVDEKTLEIRPTLLGINLVESYQSAIPEIINPNYRAEFIQDIAGIANGENSFVEVFDRNLKEIWRNFKKFAANFDPSEIDLDKFEPCFKPRESVASENMESDDFWD</sequence>
<dbReference type="WBParaSite" id="ES5_v2.g10341.t1">
    <property type="protein sequence ID" value="ES5_v2.g10341.t1"/>
    <property type="gene ID" value="ES5_v2.g10341"/>
</dbReference>
<proteinExistence type="predicted"/>